<dbReference type="EMBL" id="ADVL01000133">
    <property type="protein sequence ID" value="EFH13000.1"/>
    <property type="molecule type" value="Genomic_DNA"/>
</dbReference>
<organism evidence="2 3">
    <name type="scientific">Pseudoroseomonas cervicalis ATCC 49957</name>
    <dbReference type="NCBI Taxonomy" id="525371"/>
    <lineage>
        <taxon>Bacteria</taxon>
        <taxon>Pseudomonadati</taxon>
        <taxon>Pseudomonadota</taxon>
        <taxon>Alphaproteobacteria</taxon>
        <taxon>Acetobacterales</taxon>
        <taxon>Roseomonadaceae</taxon>
        <taxon>Roseomonas</taxon>
    </lineage>
</organism>
<evidence type="ECO:0008006" key="4">
    <source>
        <dbReference type="Google" id="ProtNLM"/>
    </source>
</evidence>
<sequence>MLTYRPSWKRKLAGWSLLVLGVIGLVLPFLNGIIPLVLGLFVLREQHAWSQRSLAWCHARWPAQVDRMGALEDRLAQRCRNGTAWLRRQFGAA</sequence>
<accession>D5RI65</accession>
<comment type="caution">
    <text evidence="2">The sequence shown here is derived from an EMBL/GenBank/DDBJ whole genome shotgun (WGS) entry which is preliminary data.</text>
</comment>
<dbReference type="RefSeq" id="WP_007003834.1">
    <property type="nucleotide sequence ID" value="NZ_GG770778.1"/>
</dbReference>
<reference evidence="2 3" key="1">
    <citation type="submission" date="2010-04" db="EMBL/GenBank/DDBJ databases">
        <authorList>
            <person name="Qin X."/>
            <person name="Bachman B."/>
            <person name="Battles P."/>
            <person name="Bell A."/>
            <person name="Bess C."/>
            <person name="Bickham C."/>
            <person name="Chaboub L."/>
            <person name="Chen D."/>
            <person name="Coyle M."/>
            <person name="Deiros D.R."/>
            <person name="Dinh H."/>
            <person name="Forbes L."/>
            <person name="Fowler G."/>
            <person name="Francisco L."/>
            <person name="Fu Q."/>
            <person name="Gubbala S."/>
            <person name="Hale W."/>
            <person name="Han Y."/>
            <person name="Hemphill L."/>
            <person name="Highlander S.K."/>
            <person name="Hirani K."/>
            <person name="Hogues M."/>
            <person name="Jackson L."/>
            <person name="Jakkamsetti A."/>
            <person name="Javaid M."/>
            <person name="Jiang H."/>
            <person name="Korchina V."/>
            <person name="Kovar C."/>
            <person name="Lara F."/>
            <person name="Lee S."/>
            <person name="Mata R."/>
            <person name="Mathew T."/>
            <person name="Moen C."/>
            <person name="Morales K."/>
            <person name="Munidasa M."/>
            <person name="Nazareth L."/>
            <person name="Ngo R."/>
            <person name="Nguyen L."/>
            <person name="Okwuonu G."/>
            <person name="Ongeri F."/>
            <person name="Patil S."/>
            <person name="Petrosino J."/>
            <person name="Pham C."/>
            <person name="Pham P."/>
            <person name="Pu L.-L."/>
            <person name="Puazo M."/>
            <person name="Raj R."/>
            <person name="Reid J."/>
            <person name="Rouhana J."/>
            <person name="Saada N."/>
            <person name="Shang Y."/>
            <person name="Simmons D."/>
            <person name="Thornton R."/>
            <person name="Warren J."/>
            <person name="Weissenberger G."/>
            <person name="Zhang J."/>
            <person name="Zhang L."/>
            <person name="Zhou C."/>
            <person name="Zhu D."/>
            <person name="Muzny D."/>
            <person name="Worley K."/>
            <person name="Gibbs R."/>
        </authorList>
    </citation>
    <scope>NUCLEOTIDE SEQUENCE [LARGE SCALE GENOMIC DNA]</scope>
    <source>
        <strain evidence="2 3">ATCC 49957</strain>
    </source>
</reference>
<evidence type="ECO:0000256" key="1">
    <source>
        <dbReference type="SAM" id="Phobius"/>
    </source>
</evidence>
<name>D5RI65_9PROT</name>
<proteinExistence type="predicted"/>
<evidence type="ECO:0000313" key="2">
    <source>
        <dbReference type="EMBL" id="EFH13000.1"/>
    </source>
</evidence>
<protein>
    <recommendedName>
        <fullName evidence="4">Transmembrane protein (PGPGW)</fullName>
    </recommendedName>
</protein>
<gene>
    <name evidence="2" type="ORF">HMPREF0731_0775</name>
</gene>
<dbReference type="InterPro" id="IPR019099">
    <property type="entry name" value="Uncharacterised_PGPGW_TM"/>
</dbReference>
<feature type="transmembrane region" description="Helical" evidence="1">
    <location>
        <begin position="12"/>
        <end position="43"/>
    </location>
</feature>
<dbReference type="HOGENOM" id="CLU_2397714_0_0_5"/>
<dbReference type="OrthoDB" id="7284440at2"/>
<dbReference type="Pfam" id="PF09656">
    <property type="entry name" value="PGPGW"/>
    <property type="match status" value="1"/>
</dbReference>
<keyword evidence="1" id="KW-0812">Transmembrane</keyword>
<keyword evidence="3" id="KW-1185">Reference proteome</keyword>
<dbReference type="AlphaFoldDB" id="D5RI65"/>
<dbReference type="Proteomes" id="UP000005324">
    <property type="component" value="Unassembled WGS sequence"/>
</dbReference>
<keyword evidence="1" id="KW-0472">Membrane</keyword>
<evidence type="ECO:0000313" key="3">
    <source>
        <dbReference type="Proteomes" id="UP000005324"/>
    </source>
</evidence>
<keyword evidence="1" id="KW-1133">Transmembrane helix</keyword>